<keyword evidence="1" id="KW-1133">Transmembrane helix</keyword>
<gene>
    <name evidence="2" type="ORF">NMG11_27480</name>
</gene>
<dbReference type="Proteomes" id="UP001150614">
    <property type="component" value="Unassembled WGS sequence"/>
</dbReference>
<reference evidence="2" key="1">
    <citation type="submission" date="2022-07" db="EMBL/GenBank/DDBJ databases">
        <title>Draft genome of Pseudomonas carnis strain LP isolated from cheese.</title>
        <authorList>
            <person name="Wolfe B.E."/>
        </authorList>
    </citation>
    <scope>NUCLEOTIDE SEQUENCE</scope>
    <source>
        <strain evidence="2">LP</strain>
    </source>
</reference>
<accession>A0ABT5RNJ2</accession>
<evidence type="ECO:0000256" key="1">
    <source>
        <dbReference type="SAM" id="Phobius"/>
    </source>
</evidence>
<protein>
    <submittedName>
        <fullName evidence="2">Phage holin family protein</fullName>
    </submittedName>
</protein>
<keyword evidence="1" id="KW-0472">Membrane</keyword>
<dbReference type="RefSeq" id="WP_156358959.1">
    <property type="nucleotide sequence ID" value="NZ_BQHG01000063.1"/>
</dbReference>
<organism evidence="2 3">
    <name type="scientific">Pseudomonas carnis</name>
    <dbReference type="NCBI Taxonomy" id="2487355"/>
    <lineage>
        <taxon>Bacteria</taxon>
        <taxon>Pseudomonadati</taxon>
        <taxon>Pseudomonadota</taxon>
        <taxon>Gammaproteobacteria</taxon>
        <taxon>Pseudomonadales</taxon>
        <taxon>Pseudomonadaceae</taxon>
        <taxon>Pseudomonas</taxon>
    </lineage>
</organism>
<keyword evidence="1" id="KW-0812">Transmembrane</keyword>
<feature type="transmembrane region" description="Helical" evidence="1">
    <location>
        <begin position="32"/>
        <end position="52"/>
    </location>
</feature>
<name>A0ABT5RNJ2_9PSED</name>
<dbReference type="EMBL" id="JANCLL010000049">
    <property type="protein sequence ID" value="MDD1947567.1"/>
    <property type="molecule type" value="Genomic_DNA"/>
</dbReference>
<comment type="caution">
    <text evidence="2">The sequence shown here is derived from an EMBL/GenBank/DDBJ whole genome shotgun (WGS) entry which is preliminary data.</text>
</comment>
<evidence type="ECO:0000313" key="2">
    <source>
        <dbReference type="EMBL" id="MDD1947567.1"/>
    </source>
</evidence>
<evidence type="ECO:0000313" key="3">
    <source>
        <dbReference type="Proteomes" id="UP001150614"/>
    </source>
</evidence>
<sequence>MHILVGLIVIVAALIFAPWLVAIAVGLMATYWVFGVVIVIATIACLVAWSAVKSAKGVGFLPGGYTIEAPPAGVQVGEPHYEIIEQKEAKPAPAISMSPCGSCGESIKRHSMFCPCCGRDPRTKQ</sequence>
<proteinExistence type="predicted"/>
<keyword evidence="3" id="KW-1185">Reference proteome</keyword>